<evidence type="ECO:0000256" key="1">
    <source>
        <dbReference type="ARBA" id="ARBA00022729"/>
    </source>
</evidence>
<dbReference type="NCBIfam" id="TIGR04183">
    <property type="entry name" value="Por_Secre_tail"/>
    <property type="match status" value="1"/>
</dbReference>
<dbReference type="Proteomes" id="UP000295709">
    <property type="component" value="Unassembled WGS sequence"/>
</dbReference>
<evidence type="ECO:0000313" key="5">
    <source>
        <dbReference type="Proteomes" id="UP000295709"/>
    </source>
</evidence>
<reference evidence="2 4" key="1">
    <citation type="submission" date="2018-11" db="EMBL/GenBank/DDBJ databases">
        <title>Proposal to divide the Flavobacteriaceae and reorganize its genera based on Amino Acid Identity values calculated from whole genome sequences.</title>
        <authorList>
            <person name="Nicholson A.C."/>
            <person name="Gulvik C.A."/>
            <person name="Whitney A.M."/>
            <person name="Humrighouse B.W."/>
            <person name="Bell M."/>
            <person name="Holmes B."/>
            <person name="Steigerwalt A."/>
            <person name="Villarma A."/>
            <person name="Sheth M."/>
            <person name="Batra D."/>
            <person name="Pryor J."/>
            <person name="Bernardet J.-F."/>
            <person name="Hugo C."/>
            <person name="Kampfer P."/>
            <person name="Newman J."/>
            <person name="Mcquiston J.R."/>
        </authorList>
    </citation>
    <scope>NUCLEOTIDE SEQUENCE [LARGE SCALE GENOMIC DNA]</scope>
    <source>
        <strain evidence="2 4">DSM 15235</strain>
    </source>
</reference>
<dbReference type="RefSeq" id="WP_123261316.1">
    <property type="nucleotide sequence ID" value="NZ_RJTX01000001.1"/>
</dbReference>
<gene>
    <name evidence="3" type="ORF">BCF50_1266</name>
    <name evidence="2" type="ORF">EGI05_01550</name>
</gene>
<dbReference type="EMBL" id="SOQW01000001">
    <property type="protein sequence ID" value="TDX95487.1"/>
    <property type="molecule type" value="Genomic_DNA"/>
</dbReference>
<dbReference type="InterPro" id="IPR026444">
    <property type="entry name" value="Secre_tail"/>
</dbReference>
<accession>A0A3N0W3P3</accession>
<keyword evidence="1" id="KW-0732">Signal</keyword>
<protein>
    <submittedName>
        <fullName evidence="3">Secreted protein (Por secretion system target)</fullName>
    </submittedName>
    <submittedName>
        <fullName evidence="2">T9SS C-terminal target domain-containing protein</fullName>
    </submittedName>
</protein>
<reference evidence="3 5" key="2">
    <citation type="submission" date="2019-03" db="EMBL/GenBank/DDBJ databases">
        <title>Genomic Encyclopedia of Archaeal and Bacterial Type Strains, Phase II (KMG-II): from individual species to whole genera.</title>
        <authorList>
            <person name="Goeker M."/>
        </authorList>
    </citation>
    <scope>NUCLEOTIDE SEQUENCE [LARGE SCALE GENOMIC DNA]</scope>
    <source>
        <strain evidence="3 5">DSM 15235</strain>
    </source>
</reference>
<evidence type="ECO:0000313" key="4">
    <source>
        <dbReference type="Proteomes" id="UP000269375"/>
    </source>
</evidence>
<sequence length="234" mass="26544">MKKALLFLFIHGLIYAQNTADLFNNSWYISQITMGGTTTTSPTMDTPPGVSKFDLISGNYIFNSRYFNTAINNITFSTTNNSFTKNSAACTLADYWGSNLQAVQEYDQKHCDMFVNQPVGHVFNYEIIPNGSGKTLIITDNSNGNKVYYNSFYLSTKDNNITTDFRILQNPIKENLIVEKLENGLPVQIVNMLGQLIYEGKTADRKLKVTTEKFEKGQYILMIKGQKPMKFIKE</sequence>
<dbReference type="OrthoDB" id="1433593at2"/>
<dbReference type="AlphaFoldDB" id="A0A3N0W3P3"/>
<evidence type="ECO:0000313" key="3">
    <source>
        <dbReference type="EMBL" id="TDX95487.1"/>
    </source>
</evidence>
<organism evidence="2 4">
    <name type="scientific">Chryseobacterium daecheongense</name>
    <dbReference type="NCBI Taxonomy" id="192389"/>
    <lineage>
        <taxon>Bacteria</taxon>
        <taxon>Pseudomonadati</taxon>
        <taxon>Bacteroidota</taxon>
        <taxon>Flavobacteriia</taxon>
        <taxon>Flavobacteriales</taxon>
        <taxon>Weeksellaceae</taxon>
        <taxon>Chryseobacterium group</taxon>
        <taxon>Chryseobacterium</taxon>
    </lineage>
</organism>
<proteinExistence type="predicted"/>
<name>A0A3N0W3P3_9FLAO</name>
<dbReference type="Proteomes" id="UP000269375">
    <property type="component" value="Unassembled WGS sequence"/>
</dbReference>
<evidence type="ECO:0000313" key="2">
    <source>
        <dbReference type="EMBL" id="ROH99604.1"/>
    </source>
</evidence>
<keyword evidence="5" id="KW-1185">Reference proteome</keyword>
<dbReference type="EMBL" id="RJTX01000001">
    <property type="protein sequence ID" value="ROH99604.1"/>
    <property type="molecule type" value="Genomic_DNA"/>
</dbReference>
<comment type="caution">
    <text evidence="2">The sequence shown here is derived from an EMBL/GenBank/DDBJ whole genome shotgun (WGS) entry which is preliminary data.</text>
</comment>